<dbReference type="RefSeq" id="WP_243797562.1">
    <property type="nucleotide sequence ID" value="NZ_JALHAT010000004.1"/>
</dbReference>
<proteinExistence type="predicted"/>
<evidence type="ECO:0000256" key="1">
    <source>
        <dbReference type="SAM" id="SignalP"/>
    </source>
</evidence>
<feature type="signal peptide" evidence="1">
    <location>
        <begin position="1"/>
        <end position="22"/>
    </location>
</feature>
<gene>
    <name evidence="2" type="ORF">MTR65_04580</name>
</gene>
<keyword evidence="1" id="KW-0732">Signal</keyword>
<comment type="caution">
    <text evidence="2">The sequence shown here is derived from an EMBL/GenBank/DDBJ whole genome shotgun (WGS) entry which is preliminary data.</text>
</comment>
<feature type="chain" id="PRO_5045091088" description="PRC-barrel domain-containing protein" evidence="1">
    <location>
        <begin position="23"/>
        <end position="192"/>
    </location>
</feature>
<protein>
    <recommendedName>
        <fullName evidence="4">PRC-barrel domain-containing protein</fullName>
    </recommendedName>
</protein>
<keyword evidence="3" id="KW-1185">Reference proteome</keyword>
<accession>A0ABT0A9Q5</accession>
<evidence type="ECO:0008006" key="4">
    <source>
        <dbReference type="Google" id="ProtNLM"/>
    </source>
</evidence>
<dbReference type="EMBL" id="JALHAT010000004">
    <property type="protein sequence ID" value="MCJ1959948.1"/>
    <property type="molecule type" value="Genomic_DNA"/>
</dbReference>
<reference evidence="2" key="1">
    <citation type="submission" date="2022-03" db="EMBL/GenBank/DDBJ databases">
        <title>Identification of a novel bacterium isolated from mangrove sediments.</title>
        <authorList>
            <person name="Pan X."/>
        </authorList>
    </citation>
    <scope>NUCLEOTIDE SEQUENCE</scope>
    <source>
        <strain evidence="2">B2637</strain>
    </source>
</reference>
<evidence type="ECO:0000313" key="2">
    <source>
        <dbReference type="EMBL" id="MCJ1959948.1"/>
    </source>
</evidence>
<organism evidence="2 3">
    <name type="scientific">Novosphingobium mangrovi</name>
    <name type="common">ex Hu et al. 2023</name>
    <dbReference type="NCBI Taxonomy" id="2930094"/>
    <lineage>
        <taxon>Bacteria</taxon>
        <taxon>Pseudomonadati</taxon>
        <taxon>Pseudomonadota</taxon>
        <taxon>Alphaproteobacteria</taxon>
        <taxon>Sphingomonadales</taxon>
        <taxon>Sphingomonadaceae</taxon>
        <taxon>Novosphingobium</taxon>
    </lineage>
</organism>
<name>A0ABT0A9Q5_9SPHN</name>
<dbReference type="Proteomes" id="UP001162802">
    <property type="component" value="Unassembled WGS sequence"/>
</dbReference>
<sequence length="192" mass="18684">MKNSLIAAAILAAGLAPAAAVAQDAAAPAAETVAPTVGAKVFDPEGNEVGAVEAVAGEVVTVNTGVARAGLPTKAFAMREKGLTIGMTKAQLESAVMGAKAETGRAKEAAMVVDAPIKSSDGQVLGTIAKLEGEDVTMELANGDGATALFKKANIGLMPDGSLAIGMTAAAFAQAIGGSAPAAPAEESPAAE</sequence>
<evidence type="ECO:0000313" key="3">
    <source>
        <dbReference type="Proteomes" id="UP001162802"/>
    </source>
</evidence>